<dbReference type="OrthoDB" id="10264062at2759"/>
<reference evidence="3 5" key="2">
    <citation type="submission" date="2018-11" db="EMBL/GenBank/DDBJ databases">
        <authorList>
            <consortium name="Pathogen Informatics"/>
        </authorList>
    </citation>
    <scope>NUCLEOTIDE SEQUENCE [LARGE SCALE GENOMIC DNA]</scope>
</reference>
<dbReference type="PROSITE" id="PS50086">
    <property type="entry name" value="TBC_RABGAP"/>
    <property type="match status" value="1"/>
</dbReference>
<dbReference type="STRING" id="318479.A0A158Q385"/>
<organism evidence="4 6">
    <name type="scientific">Dracunculus medinensis</name>
    <name type="common">Guinea worm</name>
    <dbReference type="NCBI Taxonomy" id="318479"/>
    <lineage>
        <taxon>Eukaryota</taxon>
        <taxon>Metazoa</taxon>
        <taxon>Ecdysozoa</taxon>
        <taxon>Nematoda</taxon>
        <taxon>Chromadorea</taxon>
        <taxon>Rhabditida</taxon>
        <taxon>Spirurina</taxon>
        <taxon>Dracunculoidea</taxon>
        <taxon>Dracunculidae</taxon>
        <taxon>Dracunculus</taxon>
    </lineage>
</organism>
<keyword evidence="5" id="KW-1185">Reference proteome</keyword>
<evidence type="ECO:0000313" key="5">
    <source>
        <dbReference type="Proteomes" id="UP000274756"/>
    </source>
</evidence>
<feature type="domain" description="Rab-GAP TBC" evidence="2">
    <location>
        <begin position="313"/>
        <end position="515"/>
    </location>
</feature>
<dbReference type="Pfam" id="PF00566">
    <property type="entry name" value="RabGAP-TBC"/>
    <property type="match status" value="1"/>
</dbReference>
<dbReference type="Proteomes" id="UP000274756">
    <property type="component" value="Unassembled WGS sequence"/>
</dbReference>
<dbReference type="FunFam" id="1.10.472.80:FF:000020">
    <property type="entry name" value="TBC1 domain family, member 16"/>
    <property type="match status" value="1"/>
</dbReference>
<evidence type="ECO:0000313" key="3">
    <source>
        <dbReference type="EMBL" id="VDN56250.1"/>
    </source>
</evidence>
<evidence type="ECO:0000259" key="2">
    <source>
        <dbReference type="PROSITE" id="PS50086"/>
    </source>
</evidence>
<dbReference type="PANTHER" id="PTHR22957">
    <property type="entry name" value="TBC1 DOMAIN FAMILY MEMBER GTPASE-ACTIVATING PROTEIN"/>
    <property type="match status" value="1"/>
</dbReference>
<keyword evidence="1" id="KW-0343">GTPase activation</keyword>
<proteinExistence type="predicted"/>
<accession>A0A158Q385</accession>
<dbReference type="InterPro" id="IPR035969">
    <property type="entry name" value="Rab-GAP_TBC_sf"/>
</dbReference>
<dbReference type="Pfam" id="PF12068">
    <property type="entry name" value="PH_RBD"/>
    <property type="match status" value="1"/>
</dbReference>
<name>A0A158Q385_DRAME</name>
<evidence type="ECO:0000256" key="1">
    <source>
        <dbReference type="ARBA" id="ARBA00022468"/>
    </source>
</evidence>
<dbReference type="EMBL" id="UYYG01001155">
    <property type="protein sequence ID" value="VDN56250.1"/>
    <property type="molecule type" value="Genomic_DNA"/>
</dbReference>
<dbReference type="Gene3D" id="1.10.472.80">
    <property type="entry name" value="Ypt/Rab-GAP domain of gyp1p, domain 3"/>
    <property type="match status" value="1"/>
</dbReference>
<protein>
    <submittedName>
        <fullName evidence="6">Rab-GAP TBC domain-containing protein</fullName>
    </submittedName>
</protein>
<dbReference type="Proteomes" id="UP000038040">
    <property type="component" value="Unplaced"/>
</dbReference>
<dbReference type="Gene3D" id="1.10.8.270">
    <property type="entry name" value="putative rabgap domain of human tbc1 domain family member 14 like domains"/>
    <property type="match status" value="1"/>
</dbReference>
<dbReference type="GO" id="GO:0005769">
    <property type="term" value="C:early endosome"/>
    <property type="evidence" value="ECO:0007669"/>
    <property type="project" value="TreeGrafter"/>
</dbReference>
<dbReference type="SMART" id="SM00164">
    <property type="entry name" value="TBC"/>
    <property type="match status" value="1"/>
</dbReference>
<sequence>MSSLSDLIKKAHAAFDNFRGINFFVGKDGEIVYSKNNVCIHDCMKHDKHAPGYLTIQCQNDDQLGITLILQWLPNTTLEKNPARFHFSLHFIVNKEDTNLNIPSINIIPNTPLFFEKNDCDMVRNYNLNCNFVKMKNLVSATNSIPLLRFYYKDDADIYKSSPEQFARTHNLMLDIMFHQKTPAASLFSVNLGNMKSMRLFFSTNDHSSGQLVLANRDSQYKILHFHYGGLDKLAQLLQQWSAIKTKSVKDGSPSAVSEQQLLICQPHVTKMELDPEEGLYDSVGMGFWKSYRSIEGRIDDSYTIRKAIYFASIHPLIRSDVWPFLLRVYPWESTFEQRETIRNDLFLSYQNIRKLGVWINIENSIMKDVIRTDRRNPFYANDSSPNLEIMKNILLNYAIAHPKIGYIQGMSDLLAPILCNIRDESHSYWCFSGLMQQTLFAAVPTDGRTIMDINLDYLRELLALLVPDFFVHLIKLSGDAPHLMFTHRWILLWFKREFSEKDVLRIWEACWARYRTTYFHLFICIAIISVYGEDVIQQSLPHDEILLYFSSLAMHMDANIILKKARGLLYHFYRLEKVPCTLAGICEQEDIEQWNSHVSQRTYQCTKVHGDNEPCPFANDY</sequence>
<dbReference type="InterPro" id="IPR000195">
    <property type="entry name" value="Rab-GAP-TBC_dom"/>
</dbReference>
<evidence type="ECO:0000313" key="4">
    <source>
        <dbReference type="Proteomes" id="UP000038040"/>
    </source>
</evidence>
<dbReference type="WBParaSite" id="DME_0000186301-mRNA-1">
    <property type="protein sequence ID" value="DME_0000186301-mRNA-1"/>
    <property type="gene ID" value="DME_0000186301"/>
</dbReference>
<gene>
    <name evidence="3" type="ORF">DME_LOCUS6223</name>
</gene>
<dbReference type="Gene3D" id="2.30.29.230">
    <property type="match status" value="1"/>
</dbReference>
<dbReference type="SUPFAM" id="SSF47923">
    <property type="entry name" value="Ypt/Rab-GAP domain of gyp1p"/>
    <property type="match status" value="2"/>
</dbReference>
<evidence type="ECO:0000313" key="6">
    <source>
        <dbReference type="WBParaSite" id="DME_0000186301-mRNA-1"/>
    </source>
</evidence>
<dbReference type="PANTHER" id="PTHR22957:SF547">
    <property type="entry name" value="TBC1 DOMAIN FAMILY MEMBER 16"/>
    <property type="match status" value="1"/>
</dbReference>
<dbReference type="AlphaFoldDB" id="A0A158Q385"/>
<dbReference type="GO" id="GO:0005096">
    <property type="term" value="F:GTPase activator activity"/>
    <property type="evidence" value="ECO:0007669"/>
    <property type="project" value="UniProtKB-KW"/>
</dbReference>
<dbReference type="InterPro" id="IPR021935">
    <property type="entry name" value="SGSM1/2_RBD"/>
</dbReference>
<reference evidence="6" key="1">
    <citation type="submission" date="2016-04" db="UniProtKB">
        <authorList>
            <consortium name="WormBaseParasite"/>
        </authorList>
    </citation>
    <scope>IDENTIFICATION</scope>
</reference>